<comment type="caution">
    <text evidence="1">The sequence shown here is derived from an EMBL/GenBank/DDBJ whole genome shotgun (WGS) entry which is preliminary data.</text>
</comment>
<protein>
    <submittedName>
        <fullName evidence="1">12298_t:CDS:1</fullName>
    </submittedName>
</protein>
<evidence type="ECO:0000313" key="1">
    <source>
        <dbReference type="EMBL" id="CAG8587334.1"/>
    </source>
</evidence>
<reference evidence="1" key="1">
    <citation type="submission" date="2021-06" db="EMBL/GenBank/DDBJ databases">
        <authorList>
            <person name="Kallberg Y."/>
            <person name="Tangrot J."/>
            <person name="Rosling A."/>
        </authorList>
    </citation>
    <scope>NUCLEOTIDE SEQUENCE</scope>
    <source>
        <strain evidence="1">28 12/20/2015</strain>
    </source>
</reference>
<evidence type="ECO:0000313" key="2">
    <source>
        <dbReference type="Proteomes" id="UP000789366"/>
    </source>
</evidence>
<dbReference type="Proteomes" id="UP000789366">
    <property type="component" value="Unassembled WGS sequence"/>
</dbReference>
<organism evidence="1 2">
    <name type="scientific">Cetraspora pellucida</name>
    <dbReference type="NCBI Taxonomy" id="1433469"/>
    <lineage>
        <taxon>Eukaryota</taxon>
        <taxon>Fungi</taxon>
        <taxon>Fungi incertae sedis</taxon>
        <taxon>Mucoromycota</taxon>
        <taxon>Glomeromycotina</taxon>
        <taxon>Glomeromycetes</taxon>
        <taxon>Diversisporales</taxon>
        <taxon>Gigasporaceae</taxon>
        <taxon>Cetraspora</taxon>
    </lineage>
</organism>
<accession>A0ACA9MI01</accession>
<proteinExistence type="predicted"/>
<feature type="non-terminal residue" evidence="1">
    <location>
        <position position="413"/>
    </location>
</feature>
<sequence length="413" mass="47212">MASFSSDSVVNSQEETIPRNSAGRPQKEVWDYIQKVAPKDRGHYSAKCICGKSWARGKPKNLEDHLATECTKVSIEVKQKFLRIVAARNNTKENDNERDTEEDFPIFKKALADITIKIENEIEKEKNLTIGLDGWTNPIGQSIYAYLLMTSNKKEYLYSLRNYSKQSHTGKFLADEIQDIIETIGVEKFSGIVTDGAANMKLAKNLVVKAYPYILPIRCIAHHINLITKDILKQQWASNLMKKCQSIVKWTKLSHQAGELFRELQQEYLISGGGIQSSVKTRWSTAWDCLISILRLQPFIKDVANIINSRGFFDDIECLARIICPAKEAVKAVECKSTTLADVYIKLVQLASAIHHIPPETEHREFRRICIQIYNRRWDEFDFEIFKLGYFFHPKYRGAGLQIGGFRIIAKAA</sequence>
<gene>
    <name evidence="1" type="ORF">SPELUC_LOCUS6613</name>
</gene>
<name>A0ACA9MI01_9GLOM</name>
<keyword evidence="2" id="KW-1185">Reference proteome</keyword>
<dbReference type="EMBL" id="CAJVPW010007920">
    <property type="protein sequence ID" value="CAG8587334.1"/>
    <property type="molecule type" value="Genomic_DNA"/>
</dbReference>